<gene>
    <name evidence="3" type="ORF">GCM10009830_08160</name>
</gene>
<feature type="region of interest" description="Disordered" evidence="1">
    <location>
        <begin position="108"/>
        <end position="159"/>
    </location>
</feature>
<keyword evidence="2" id="KW-0472">Membrane</keyword>
<organism evidence="3 4">
    <name type="scientific">Glycomyces endophyticus</name>
    <dbReference type="NCBI Taxonomy" id="480996"/>
    <lineage>
        <taxon>Bacteria</taxon>
        <taxon>Bacillati</taxon>
        <taxon>Actinomycetota</taxon>
        <taxon>Actinomycetes</taxon>
        <taxon>Glycomycetales</taxon>
        <taxon>Glycomycetaceae</taxon>
        <taxon>Glycomyces</taxon>
    </lineage>
</organism>
<name>A0ABN2G452_9ACTN</name>
<sequence length="159" mass="16805">MQRVRVTSPQTRLAQRRGADAMGRLSHLAGRPPMPLTAIDIEAAERALRRQRRLAARTAASLLAALAALLAAAALVPGRLGWAVLFFAPYPVLLALAALHVRRAERVEDDHAAGDRAPDDRATDSHALGHRAPGGRATDSHALGHRAPDDHAADTPGGP</sequence>
<feature type="compositionally biased region" description="Basic and acidic residues" evidence="1">
    <location>
        <begin position="108"/>
        <end position="124"/>
    </location>
</feature>
<evidence type="ECO:0000313" key="3">
    <source>
        <dbReference type="EMBL" id="GAA1664997.1"/>
    </source>
</evidence>
<proteinExistence type="predicted"/>
<dbReference type="EMBL" id="BAAAQF010000004">
    <property type="protein sequence ID" value="GAA1664997.1"/>
    <property type="molecule type" value="Genomic_DNA"/>
</dbReference>
<keyword evidence="2" id="KW-0812">Transmembrane</keyword>
<accession>A0ABN2G452</accession>
<dbReference type="Proteomes" id="UP001499851">
    <property type="component" value="Unassembled WGS sequence"/>
</dbReference>
<evidence type="ECO:0000313" key="4">
    <source>
        <dbReference type="Proteomes" id="UP001499851"/>
    </source>
</evidence>
<keyword evidence="2" id="KW-1133">Transmembrane helix</keyword>
<comment type="caution">
    <text evidence="3">The sequence shown here is derived from an EMBL/GenBank/DDBJ whole genome shotgun (WGS) entry which is preliminary data.</text>
</comment>
<dbReference type="RefSeq" id="WP_344482042.1">
    <property type="nucleotide sequence ID" value="NZ_BAAAQF010000004.1"/>
</dbReference>
<feature type="transmembrane region" description="Helical" evidence="2">
    <location>
        <begin position="82"/>
        <end position="101"/>
    </location>
</feature>
<evidence type="ECO:0000256" key="2">
    <source>
        <dbReference type="SAM" id="Phobius"/>
    </source>
</evidence>
<protein>
    <recommendedName>
        <fullName evidence="5">DUF3040 domain-containing protein</fullName>
    </recommendedName>
</protein>
<reference evidence="3 4" key="1">
    <citation type="journal article" date="2019" name="Int. J. Syst. Evol. Microbiol.">
        <title>The Global Catalogue of Microorganisms (GCM) 10K type strain sequencing project: providing services to taxonomists for standard genome sequencing and annotation.</title>
        <authorList>
            <consortium name="The Broad Institute Genomics Platform"/>
            <consortium name="The Broad Institute Genome Sequencing Center for Infectious Disease"/>
            <person name="Wu L."/>
            <person name="Ma J."/>
        </authorList>
    </citation>
    <scope>NUCLEOTIDE SEQUENCE [LARGE SCALE GENOMIC DNA]</scope>
    <source>
        <strain evidence="3 4">JCM 16001</strain>
    </source>
</reference>
<evidence type="ECO:0000256" key="1">
    <source>
        <dbReference type="SAM" id="MobiDB-lite"/>
    </source>
</evidence>
<keyword evidence="4" id="KW-1185">Reference proteome</keyword>
<feature type="transmembrane region" description="Helical" evidence="2">
    <location>
        <begin position="54"/>
        <end position="76"/>
    </location>
</feature>
<evidence type="ECO:0008006" key="5">
    <source>
        <dbReference type="Google" id="ProtNLM"/>
    </source>
</evidence>